<keyword evidence="7" id="KW-0560">Oxidoreductase</keyword>
<gene>
    <name evidence="11" type="primary">thpD</name>
    <name evidence="11" type="ORF">GCM10023337_05970</name>
</gene>
<evidence type="ECO:0000256" key="5">
    <source>
        <dbReference type="ARBA" id="ARBA00022723"/>
    </source>
</evidence>
<evidence type="ECO:0000256" key="8">
    <source>
        <dbReference type="ARBA" id="ARBA00023004"/>
    </source>
</evidence>
<comment type="function">
    <text evidence="2">Involved in the biosynthesis of 5-hydroxyectoine, called compatible solute, which helps organisms to survive extreme osmotic stress by acting as a highly soluble organic osmolyte. Catalyzes the 2-oxoglutarate-dependent selective hydroxylation of L-ectoine to yield (4S,5S)-5-hydroxyectoine.</text>
</comment>
<comment type="similarity">
    <text evidence="3">Belongs to the PhyH family. EctD subfamily.</text>
</comment>
<dbReference type="Gene3D" id="2.60.120.620">
    <property type="entry name" value="q2cbj1_9rhob like domain"/>
    <property type="match status" value="1"/>
</dbReference>
<evidence type="ECO:0000256" key="6">
    <source>
        <dbReference type="ARBA" id="ARBA00022964"/>
    </source>
</evidence>
<evidence type="ECO:0000256" key="9">
    <source>
        <dbReference type="ARBA" id="ARBA00049228"/>
    </source>
</evidence>
<dbReference type="EMBL" id="BAABKD010000002">
    <property type="protein sequence ID" value="GAA5086365.1"/>
    <property type="molecule type" value="Genomic_DNA"/>
</dbReference>
<dbReference type="InterPro" id="IPR012774">
    <property type="entry name" value="EctD"/>
</dbReference>
<keyword evidence="8" id="KW-0408">Iron</keyword>
<sequence length="296" mass="32775">MGVFDPYPSRLSTPQGLVARQEPVVYGQEPMEAGLTPEQWQSYADNGFLVIPHYFSGEETAHYKQALQALLADKELAQAPNAITEPDSGAIRSLFAFHQQPGVLAQLVQDPRLLSVAQAILGSPVYLHQTRANVKPGFVGKPFYWHSDFETWHVEDGMPRMRAVSCSILLTDNAAYNGPLMLIPGSHRYFVPCLGQTPEQHHQQSLKRQQYGVPSQEHLSQLVEQGGIHTVEAPAGSVVFFDCNTLHASTENISPMARSNLFMVYNSVKNPLQAPKYGLAPRPDFLAHRQSFKAVG</sequence>
<evidence type="ECO:0000256" key="4">
    <source>
        <dbReference type="ARBA" id="ARBA00011738"/>
    </source>
</evidence>
<comment type="subunit">
    <text evidence="4">Homodimer.</text>
</comment>
<evidence type="ECO:0000256" key="10">
    <source>
        <dbReference type="NCBIfam" id="TIGR02408"/>
    </source>
</evidence>
<dbReference type="PANTHER" id="PTHR20883">
    <property type="entry name" value="PHYTANOYL-COA DIOXYGENASE DOMAIN CONTAINING 1"/>
    <property type="match status" value="1"/>
</dbReference>
<evidence type="ECO:0000313" key="12">
    <source>
        <dbReference type="Proteomes" id="UP001500227"/>
    </source>
</evidence>
<evidence type="ECO:0000256" key="7">
    <source>
        <dbReference type="ARBA" id="ARBA00023002"/>
    </source>
</evidence>
<comment type="cofactor">
    <cofactor evidence="1">
        <name>Fe(2+)</name>
        <dbReference type="ChEBI" id="CHEBI:29033"/>
    </cofactor>
</comment>
<keyword evidence="12" id="KW-1185">Reference proteome</keyword>
<dbReference type="NCBIfam" id="TIGR02408">
    <property type="entry name" value="ectoine_ThpD"/>
    <property type="match status" value="1"/>
</dbReference>
<protein>
    <recommendedName>
        <fullName evidence="10">Ectoine hydroxylase</fullName>
        <ecNumber evidence="10">1.14.11.55</ecNumber>
    </recommendedName>
</protein>
<dbReference type="Proteomes" id="UP001500227">
    <property type="component" value="Unassembled WGS sequence"/>
</dbReference>
<dbReference type="RefSeq" id="WP_300647232.1">
    <property type="nucleotide sequence ID" value="NZ_BAABKD010000002.1"/>
</dbReference>
<evidence type="ECO:0000256" key="3">
    <source>
        <dbReference type="ARBA" id="ARBA00007851"/>
    </source>
</evidence>
<accession>A0ABP9LVJ7</accession>
<dbReference type="SUPFAM" id="SSF51197">
    <property type="entry name" value="Clavaminate synthase-like"/>
    <property type="match status" value="1"/>
</dbReference>
<keyword evidence="6" id="KW-0223">Dioxygenase</keyword>
<evidence type="ECO:0000256" key="1">
    <source>
        <dbReference type="ARBA" id="ARBA00001954"/>
    </source>
</evidence>
<evidence type="ECO:0000313" key="11">
    <source>
        <dbReference type="EMBL" id="GAA5086365.1"/>
    </source>
</evidence>
<comment type="caution">
    <text evidence="11">The sequence shown here is derived from an EMBL/GenBank/DDBJ whole genome shotgun (WGS) entry which is preliminary data.</text>
</comment>
<evidence type="ECO:0000256" key="2">
    <source>
        <dbReference type="ARBA" id="ARBA00004063"/>
    </source>
</evidence>
<keyword evidence="5" id="KW-0479">Metal-binding</keyword>
<proteinExistence type="inferred from homology"/>
<dbReference type="Pfam" id="PF05721">
    <property type="entry name" value="PhyH"/>
    <property type="match status" value="1"/>
</dbReference>
<dbReference type="InterPro" id="IPR008775">
    <property type="entry name" value="Phytyl_CoA_dOase-like"/>
</dbReference>
<dbReference type="PANTHER" id="PTHR20883:SF48">
    <property type="entry name" value="ECTOINE DIOXYGENASE"/>
    <property type="match status" value="1"/>
</dbReference>
<name>A0ABP9LVJ7_9BURK</name>
<organism evidence="11 12">
    <name type="scientific">Paenalcaligenes hermetiae</name>
    <dbReference type="NCBI Taxonomy" id="1157987"/>
    <lineage>
        <taxon>Bacteria</taxon>
        <taxon>Pseudomonadati</taxon>
        <taxon>Pseudomonadota</taxon>
        <taxon>Betaproteobacteria</taxon>
        <taxon>Burkholderiales</taxon>
        <taxon>Alcaligenaceae</taxon>
        <taxon>Paenalcaligenes</taxon>
    </lineage>
</organism>
<dbReference type="EC" id="1.14.11.55" evidence="10"/>
<reference evidence="12" key="1">
    <citation type="journal article" date="2019" name="Int. J. Syst. Evol. Microbiol.">
        <title>The Global Catalogue of Microorganisms (GCM) 10K type strain sequencing project: providing services to taxonomists for standard genome sequencing and annotation.</title>
        <authorList>
            <consortium name="The Broad Institute Genomics Platform"/>
            <consortium name="The Broad Institute Genome Sequencing Center for Infectious Disease"/>
            <person name="Wu L."/>
            <person name="Ma J."/>
        </authorList>
    </citation>
    <scope>NUCLEOTIDE SEQUENCE [LARGE SCALE GENOMIC DNA]</scope>
    <source>
        <strain evidence="12">JCM 18423</strain>
    </source>
</reference>
<comment type="catalytic activity">
    <reaction evidence="9">
        <text>L-ectoine + 2-oxoglutarate + O2 = 5-hydroxyectoine + succinate + CO2</text>
        <dbReference type="Rhea" id="RHEA:45740"/>
        <dbReference type="ChEBI" id="CHEBI:15379"/>
        <dbReference type="ChEBI" id="CHEBI:16526"/>
        <dbReference type="ChEBI" id="CHEBI:16810"/>
        <dbReference type="ChEBI" id="CHEBI:30031"/>
        <dbReference type="ChEBI" id="CHEBI:58515"/>
        <dbReference type="ChEBI" id="CHEBI:85413"/>
        <dbReference type="EC" id="1.14.11.55"/>
    </reaction>
</comment>